<evidence type="ECO:0000256" key="1">
    <source>
        <dbReference type="SAM" id="Phobius"/>
    </source>
</evidence>
<keyword evidence="1" id="KW-0812">Transmembrane</keyword>
<organism evidence="2">
    <name type="scientific">marine sediment metagenome</name>
    <dbReference type="NCBI Taxonomy" id="412755"/>
    <lineage>
        <taxon>unclassified sequences</taxon>
        <taxon>metagenomes</taxon>
        <taxon>ecological metagenomes</taxon>
    </lineage>
</organism>
<reference evidence="2" key="1">
    <citation type="journal article" date="2014" name="Front. Microbiol.">
        <title>High frequency of phylogenetically diverse reductive dehalogenase-homologous genes in deep subseafloor sedimentary metagenomes.</title>
        <authorList>
            <person name="Kawai M."/>
            <person name="Futagami T."/>
            <person name="Toyoda A."/>
            <person name="Takaki Y."/>
            <person name="Nishi S."/>
            <person name="Hori S."/>
            <person name="Arai W."/>
            <person name="Tsubouchi T."/>
            <person name="Morono Y."/>
            <person name="Uchiyama I."/>
            <person name="Ito T."/>
            <person name="Fujiyama A."/>
            <person name="Inagaki F."/>
            <person name="Takami H."/>
        </authorList>
    </citation>
    <scope>NUCLEOTIDE SEQUENCE</scope>
    <source>
        <strain evidence="2">Expedition CK06-06</strain>
    </source>
</reference>
<comment type="caution">
    <text evidence="2">The sequence shown here is derived from an EMBL/GenBank/DDBJ whole genome shotgun (WGS) entry which is preliminary data.</text>
</comment>
<keyword evidence="1" id="KW-0472">Membrane</keyword>
<keyword evidence="1" id="KW-1133">Transmembrane helix</keyword>
<protein>
    <submittedName>
        <fullName evidence="2">Uncharacterized protein</fullName>
    </submittedName>
</protein>
<dbReference type="EMBL" id="BARU01038351">
    <property type="protein sequence ID" value="GAH83726.1"/>
    <property type="molecule type" value="Genomic_DNA"/>
</dbReference>
<proteinExistence type="predicted"/>
<feature type="non-terminal residue" evidence="2">
    <location>
        <position position="246"/>
    </location>
</feature>
<dbReference type="AlphaFoldDB" id="X1IMQ0"/>
<name>X1IMQ0_9ZZZZ</name>
<feature type="transmembrane region" description="Helical" evidence="1">
    <location>
        <begin position="12"/>
        <end position="34"/>
    </location>
</feature>
<evidence type="ECO:0000313" key="2">
    <source>
        <dbReference type="EMBL" id="GAH83726.1"/>
    </source>
</evidence>
<accession>X1IMQ0</accession>
<sequence length="246" mass="25372">PLAGQAGAALGAAFDTLLVAVFMSTVALLVQLLVRHSESRLLADMEDYLNRNLQARIRSESIDSRMQDIVGDAIRKLTYLQESVQKNQGEIMLGNMQTVTGAQKAIQAAMSAMPQLLDNAGKEAANVLAGTVQEQTQVASQILTNLDNAGVKAANVLAGAVQEQTQAASQILANLDASGKEAANVLAGAVQQQTQAASQILANLDASGKEAANVLAGAVQQQTQAASQILANLDAKATNIAGALGA</sequence>
<gene>
    <name evidence="2" type="ORF">S03H2_59629</name>
</gene>
<feature type="non-terminal residue" evidence="2">
    <location>
        <position position="1"/>
    </location>
</feature>